<evidence type="ECO:0000313" key="1">
    <source>
        <dbReference type="EMBL" id="CAB4142761.1"/>
    </source>
</evidence>
<gene>
    <name evidence="1" type="ORF">UFOVP447_36</name>
</gene>
<dbReference type="InterPro" id="IPR021289">
    <property type="entry name" value="UvsY"/>
</dbReference>
<organism evidence="1">
    <name type="scientific">uncultured Caudovirales phage</name>
    <dbReference type="NCBI Taxonomy" id="2100421"/>
    <lineage>
        <taxon>Viruses</taxon>
        <taxon>Duplodnaviria</taxon>
        <taxon>Heunggongvirae</taxon>
        <taxon>Uroviricota</taxon>
        <taxon>Caudoviricetes</taxon>
        <taxon>Peduoviridae</taxon>
        <taxon>Maltschvirus</taxon>
        <taxon>Maltschvirus maltsch</taxon>
    </lineage>
</organism>
<proteinExistence type="predicted"/>
<reference evidence="1" key="1">
    <citation type="submission" date="2020-04" db="EMBL/GenBank/DDBJ databases">
        <authorList>
            <person name="Chiriac C."/>
            <person name="Salcher M."/>
            <person name="Ghai R."/>
            <person name="Kavagutti S V."/>
        </authorList>
    </citation>
    <scope>NUCLEOTIDE SEQUENCE</scope>
</reference>
<dbReference type="EMBL" id="LR796423">
    <property type="protein sequence ID" value="CAB4142761.1"/>
    <property type="molecule type" value="Genomic_DNA"/>
</dbReference>
<accession>A0A6J5M9H6</accession>
<dbReference type="Pfam" id="PF11056">
    <property type="entry name" value="UvsY"/>
    <property type="match status" value="1"/>
</dbReference>
<name>A0A6J5M9H6_9CAUD</name>
<sequence>MKLENIFELWEHDSKINREELDRESLNASKLHQKYHKIYTQERLLLRKYELELKQLRLEKFEFFTQGPTRETQEKGWQLPPIGKILKADANTYVDTDKEVVELTLKIGIQHEKIELLESIIKSIMNRGFQIKNAIEWIKFQSGA</sequence>
<protein>
    <submittedName>
        <fullName evidence="1">Recombination, repair and ssDNA binding protein UvsY</fullName>
    </submittedName>
</protein>